<reference evidence="1" key="1">
    <citation type="submission" date="2019-10" db="EMBL/GenBank/DDBJ databases">
        <title>Conservation and host-specific expression of non-tandemly repeated heterogenous ribosome RNA gene in arbuscular mycorrhizal fungi.</title>
        <authorList>
            <person name="Maeda T."/>
            <person name="Kobayashi Y."/>
            <person name="Nakagawa T."/>
            <person name="Ezawa T."/>
            <person name="Yamaguchi K."/>
            <person name="Bino T."/>
            <person name="Nishimoto Y."/>
            <person name="Shigenobu S."/>
            <person name="Kawaguchi M."/>
        </authorList>
    </citation>
    <scope>NUCLEOTIDE SEQUENCE</scope>
    <source>
        <strain evidence="1">HR1</strain>
    </source>
</reference>
<sequence length="71" mass="7896">MDFYDQINLLTTTDFLKDVLPQFAENLSSSQTTSQAIDSWISTSIHSTTLVNLLNCAATGKMNTAIFHQIQ</sequence>
<protein>
    <submittedName>
        <fullName evidence="1">Uncharacterized protein</fullName>
    </submittedName>
</protein>
<gene>
    <name evidence="1" type="ORF">RCL2_001059000</name>
</gene>
<evidence type="ECO:0000313" key="2">
    <source>
        <dbReference type="Proteomes" id="UP000615446"/>
    </source>
</evidence>
<dbReference type="Proteomes" id="UP000615446">
    <property type="component" value="Unassembled WGS sequence"/>
</dbReference>
<name>A0A8H3LD25_9GLOM</name>
<accession>A0A8H3LD25</accession>
<proteinExistence type="predicted"/>
<dbReference type="AlphaFoldDB" id="A0A8H3LD25"/>
<organism evidence="1 2">
    <name type="scientific">Rhizophagus clarus</name>
    <dbReference type="NCBI Taxonomy" id="94130"/>
    <lineage>
        <taxon>Eukaryota</taxon>
        <taxon>Fungi</taxon>
        <taxon>Fungi incertae sedis</taxon>
        <taxon>Mucoromycota</taxon>
        <taxon>Glomeromycotina</taxon>
        <taxon>Glomeromycetes</taxon>
        <taxon>Glomerales</taxon>
        <taxon>Glomeraceae</taxon>
        <taxon>Rhizophagus</taxon>
    </lineage>
</organism>
<evidence type="ECO:0000313" key="1">
    <source>
        <dbReference type="EMBL" id="GES83430.1"/>
    </source>
</evidence>
<dbReference type="EMBL" id="BLAL01000068">
    <property type="protein sequence ID" value="GES83430.1"/>
    <property type="molecule type" value="Genomic_DNA"/>
</dbReference>
<comment type="caution">
    <text evidence="1">The sequence shown here is derived from an EMBL/GenBank/DDBJ whole genome shotgun (WGS) entry which is preliminary data.</text>
</comment>